<reference evidence="10 11" key="1">
    <citation type="submission" date="2018-10" db="EMBL/GenBank/DDBJ databases">
        <title>Comparative analysis of microorganisms from saline springs in Andes Mountain Range, Colombia.</title>
        <authorList>
            <person name="Rubin E."/>
        </authorList>
    </citation>
    <scope>NUCLEOTIDE SEQUENCE [LARGE SCALE GENOMIC DNA]</scope>
    <source>
        <strain evidence="10 11">USBA GBX 843</strain>
    </source>
</reference>
<keyword evidence="7" id="KW-0812">Transmembrane</keyword>
<dbReference type="NCBIfam" id="TIGR02937">
    <property type="entry name" value="sigma70-ECF"/>
    <property type="match status" value="1"/>
</dbReference>
<feature type="transmembrane region" description="Helical" evidence="7">
    <location>
        <begin position="272"/>
        <end position="290"/>
    </location>
</feature>
<evidence type="ECO:0000259" key="9">
    <source>
        <dbReference type="Pfam" id="PF08281"/>
    </source>
</evidence>
<dbReference type="EMBL" id="RCDC01000007">
    <property type="protein sequence ID" value="RLK50050.1"/>
    <property type="molecule type" value="Genomic_DNA"/>
</dbReference>
<keyword evidence="3 6" id="KW-0731">Sigma factor</keyword>
<dbReference type="SUPFAM" id="SSF88659">
    <property type="entry name" value="Sigma3 and sigma4 domains of RNA polymerase sigma factors"/>
    <property type="match status" value="1"/>
</dbReference>
<evidence type="ECO:0000256" key="6">
    <source>
        <dbReference type="RuleBase" id="RU000716"/>
    </source>
</evidence>
<keyword evidence="4 6" id="KW-0238">DNA-binding</keyword>
<feature type="domain" description="RNA polymerase sigma-70 region 2" evidence="8">
    <location>
        <begin position="39"/>
        <end position="104"/>
    </location>
</feature>
<evidence type="ECO:0000256" key="4">
    <source>
        <dbReference type="ARBA" id="ARBA00023125"/>
    </source>
</evidence>
<dbReference type="Pfam" id="PF04542">
    <property type="entry name" value="Sigma70_r2"/>
    <property type="match status" value="1"/>
</dbReference>
<evidence type="ECO:0000256" key="3">
    <source>
        <dbReference type="ARBA" id="ARBA00023082"/>
    </source>
</evidence>
<dbReference type="Pfam" id="PF08281">
    <property type="entry name" value="Sigma70_r4_2"/>
    <property type="match status" value="1"/>
</dbReference>
<dbReference type="GO" id="GO:0016987">
    <property type="term" value="F:sigma factor activity"/>
    <property type="evidence" value="ECO:0007669"/>
    <property type="project" value="UniProtKB-KW"/>
</dbReference>
<dbReference type="GO" id="GO:0003677">
    <property type="term" value="F:DNA binding"/>
    <property type="evidence" value="ECO:0007669"/>
    <property type="project" value="UniProtKB-KW"/>
</dbReference>
<keyword evidence="5 6" id="KW-0804">Transcription</keyword>
<dbReference type="InterPro" id="IPR036388">
    <property type="entry name" value="WH-like_DNA-bd_sf"/>
</dbReference>
<dbReference type="Gene3D" id="1.10.10.10">
    <property type="entry name" value="Winged helix-like DNA-binding domain superfamily/Winged helix DNA-binding domain"/>
    <property type="match status" value="1"/>
</dbReference>
<comment type="similarity">
    <text evidence="1 6">Belongs to the sigma-70 factor family. ECF subfamily.</text>
</comment>
<dbReference type="InterPro" id="IPR013324">
    <property type="entry name" value="RNA_pol_sigma_r3/r4-like"/>
</dbReference>
<name>A0A498CAS1_9GAMM</name>
<feature type="transmembrane region" description="Helical" evidence="7">
    <location>
        <begin position="390"/>
        <end position="407"/>
    </location>
</feature>
<dbReference type="CDD" id="cd06171">
    <property type="entry name" value="Sigma70_r4"/>
    <property type="match status" value="1"/>
</dbReference>
<protein>
    <recommendedName>
        <fullName evidence="6">RNA polymerase sigma factor</fullName>
    </recommendedName>
</protein>
<dbReference type="InterPro" id="IPR014284">
    <property type="entry name" value="RNA_pol_sigma-70_dom"/>
</dbReference>
<dbReference type="InterPro" id="IPR013249">
    <property type="entry name" value="RNA_pol_sigma70_r4_t2"/>
</dbReference>
<organism evidence="10 11">
    <name type="scientific">Stenotrophomonas rhizophila</name>
    <dbReference type="NCBI Taxonomy" id="216778"/>
    <lineage>
        <taxon>Bacteria</taxon>
        <taxon>Pseudomonadati</taxon>
        <taxon>Pseudomonadota</taxon>
        <taxon>Gammaproteobacteria</taxon>
        <taxon>Lysobacterales</taxon>
        <taxon>Lysobacteraceae</taxon>
        <taxon>Stenotrophomonas</taxon>
    </lineage>
</organism>
<gene>
    <name evidence="10" type="ORF">BCL79_3542</name>
</gene>
<dbReference type="GO" id="GO:0006352">
    <property type="term" value="P:DNA-templated transcription initiation"/>
    <property type="evidence" value="ECO:0007669"/>
    <property type="project" value="InterPro"/>
</dbReference>
<dbReference type="InterPro" id="IPR039425">
    <property type="entry name" value="RNA_pol_sigma-70-like"/>
</dbReference>
<evidence type="ECO:0000256" key="7">
    <source>
        <dbReference type="SAM" id="Phobius"/>
    </source>
</evidence>
<proteinExistence type="inferred from homology"/>
<evidence type="ECO:0000256" key="1">
    <source>
        <dbReference type="ARBA" id="ARBA00010641"/>
    </source>
</evidence>
<feature type="transmembrane region" description="Helical" evidence="7">
    <location>
        <begin position="311"/>
        <end position="330"/>
    </location>
</feature>
<dbReference type="SUPFAM" id="SSF88946">
    <property type="entry name" value="Sigma2 domain of RNA polymerase sigma factors"/>
    <property type="match status" value="1"/>
</dbReference>
<dbReference type="InterPro" id="IPR013325">
    <property type="entry name" value="RNA_pol_sigma_r2"/>
</dbReference>
<dbReference type="InterPro" id="IPR007627">
    <property type="entry name" value="RNA_pol_sigma70_r2"/>
</dbReference>
<keyword evidence="7" id="KW-1133">Transmembrane helix</keyword>
<comment type="caution">
    <text evidence="10">The sequence shown here is derived from an EMBL/GenBank/DDBJ whole genome shotgun (WGS) entry which is preliminary data.</text>
</comment>
<dbReference type="AlphaFoldDB" id="A0A498CAS1"/>
<dbReference type="PANTHER" id="PTHR43133:SF25">
    <property type="entry name" value="RNA POLYMERASE SIGMA FACTOR RFAY-RELATED"/>
    <property type="match status" value="1"/>
</dbReference>
<evidence type="ECO:0000313" key="11">
    <source>
        <dbReference type="Proteomes" id="UP000274786"/>
    </source>
</evidence>
<evidence type="ECO:0000256" key="2">
    <source>
        <dbReference type="ARBA" id="ARBA00023015"/>
    </source>
</evidence>
<keyword evidence="7" id="KW-0472">Membrane</keyword>
<dbReference type="PROSITE" id="PS01063">
    <property type="entry name" value="SIGMA70_ECF"/>
    <property type="match status" value="1"/>
</dbReference>
<evidence type="ECO:0000259" key="8">
    <source>
        <dbReference type="Pfam" id="PF04542"/>
    </source>
</evidence>
<accession>A0A498CAS1</accession>
<sequence length="412" mass="44292">MMGPSPGEDIVTTHPLTTTLERELPAAAGGCQQSYGRIVLACQNTVTAIALAITRDVHASEDIAQEAFIKAWQQLNQLHSHASFLPWLRQITRNLARDWLRANRGRPLSGEAAEIAINMAADPSPSAPDHLQRVEEELAAEDIISALPEDSRETLLLYYREGQSSQQVADLLGLSDAAVRKRLSRARATVREEMLRRFSDFARSSAPSAAFATTVVSMVLVAAPGTASAAILLGTGLGTGKLGLGGASVSGGAAMGSLTAAASQTQVFPPDLAWGAIIGGMVGGVLGSYLGGRYLLSYAENESERAAIRRFVHYSTFTAMLVCMSVFALTYLQPGWYSPVMALVIGLGLVNYQCLGPLQRIMAPMIARDAARHGRTGPNWKYESLYGRKAVWVMNLVVIGTIVWAMYRNGRI</sequence>
<feature type="transmembrane region" description="Helical" evidence="7">
    <location>
        <begin position="209"/>
        <end position="235"/>
    </location>
</feature>
<feature type="domain" description="RNA polymerase sigma factor 70 region 4 type 2" evidence="9">
    <location>
        <begin position="140"/>
        <end position="189"/>
    </location>
</feature>
<dbReference type="Gene3D" id="1.10.1740.10">
    <property type="match status" value="1"/>
</dbReference>
<dbReference type="Proteomes" id="UP000274786">
    <property type="component" value="Unassembled WGS sequence"/>
</dbReference>
<dbReference type="PANTHER" id="PTHR43133">
    <property type="entry name" value="RNA POLYMERASE ECF-TYPE SIGMA FACTO"/>
    <property type="match status" value="1"/>
</dbReference>
<dbReference type="InterPro" id="IPR000838">
    <property type="entry name" value="RNA_pol_sigma70_ECF_CS"/>
</dbReference>
<feature type="transmembrane region" description="Helical" evidence="7">
    <location>
        <begin position="242"/>
        <end position="260"/>
    </location>
</feature>
<evidence type="ECO:0000313" key="10">
    <source>
        <dbReference type="EMBL" id="RLK50050.1"/>
    </source>
</evidence>
<evidence type="ECO:0000256" key="5">
    <source>
        <dbReference type="ARBA" id="ARBA00023163"/>
    </source>
</evidence>
<keyword evidence="2 6" id="KW-0805">Transcription regulation</keyword>